<sequence length="32" mass="3491">MSRPTAALAATRHATALSHRRASEVYQETLPP</sequence>
<evidence type="ECO:0000256" key="1">
    <source>
        <dbReference type="SAM" id="MobiDB-lite"/>
    </source>
</evidence>
<organism evidence="2 3">
    <name type="scientific">Rhodonia placenta</name>
    <dbReference type="NCBI Taxonomy" id="104341"/>
    <lineage>
        <taxon>Eukaryota</taxon>
        <taxon>Fungi</taxon>
        <taxon>Dikarya</taxon>
        <taxon>Basidiomycota</taxon>
        <taxon>Agaricomycotina</taxon>
        <taxon>Agaricomycetes</taxon>
        <taxon>Polyporales</taxon>
        <taxon>Adustoporiaceae</taxon>
        <taxon>Rhodonia</taxon>
    </lineage>
</organism>
<dbReference type="EMBL" id="JADOXO010001681">
    <property type="protein sequence ID" value="KAF9794475.1"/>
    <property type="molecule type" value="Genomic_DNA"/>
</dbReference>
<dbReference type="AlphaFoldDB" id="A0A8H7NQU7"/>
<accession>A0A8H7NQU7</accession>
<proteinExistence type="predicted"/>
<feature type="compositionally biased region" description="Low complexity" evidence="1">
    <location>
        <begin position="1"/>
        <end position="17"/>
    </location>
</feature>
<comment type="caution">
    <text evidence="2">The sequence shown here is derived from an EMBL/GenBank/DDBJ whole genome shotgun (WGS) entry which is preliminary data.</text>
</comment>
<reference evidence="2" key="2">
    <citation type="journal article" name="Front. Microbiol.">
        <title>Degradative Capacity of Two Strains of Rhodonia placenta: From Phenotype to Genotype.</title>
        <authorList>
            <person name="Kolle M."/>
            <person name="Horta M.A.C."/>
            <person name="Nowrousian M."/>
            <person name="Ohm R.A."/>
            <person name="Benz J.P."/>
            <person name="Pilgard A."/>
        </authorList>
    </citation>
    <scope>NUCLEOTIDE SEQUENCE</scope>
    <source>
        <strain evidence="2">FPRL280</strain>
    </source>
</reference>
<gene>
    <name evidence="2" type="ORF">IEO21_11192</name>
</gene>
<evidence type="ECO:0000313" key="3">
    <source>
        <dbReference type="Proteomes" id="UP000639403"/>
    </source>
</evidence>
<evidence type="ECO:0000313" key="2">
    <source>
        <dbReference type="EMBL" id="KAF9794475.1"/>
    </source>
</evidence>
<name>A0A8H7NQU7_9APHY</name>
<dbReference type="Proteomes" id="UP000639403">
    <property type="component" value="Unassembled WGS sequence"/>
</dbReference>
<reference evidence="2" key="1">
    <citation type="submission" date="2020-11" db="EMBL/GenBank/DDBJ databases">
        <authorList>
            <person name="Koelle M."/>
            <person name="Horta M.A.C."/>
            <person name="Nowrousian M."/>
            <person name="Ohm R.A."/>
            <person name="Benz P."/>
            <person name="Pilgard A."/>
        </authorList>
    </citation>
    <scope>NUCLEOTIDE SEQUENCE</scope>
    <source>
        <strain evidence="2">FPRL280</strain>
    </source>
</reference>
<protein>
    <submittedName>
        <fullName evidence="2">Uncharacterized protein</fullName>
    </submittedName>
</protein>
<feature type="region of interest" description="Disordered" evidence="1">
    <location>
        <begin position="1"/>
        <end position="32"/>
    </location>
</feature>